<feature type="compositionally biased region" description="Basic and acidic residues" evidence="1">
    <location>
        <begin position="18"/>
        <end position="27"/>
    </location>
</feature>
<dbReference type="Proteomes" id="UP000828390">
    <property type="component" value="Unassembled WGS sequence"/>
</dbReference>
<sequence>MQGRLRRDSVAYTLDSPEEGREQRDSELTSVEDALGNLVWAIPEYRGGVLMEGTRGSGTQYAQCNGWGNCPGDRNEGW</sequence>
<name>A0A9D4KF39_DREPO</name>
<reference evidence="2" key="2">
    <citation type="submission" date="2020-11" db="EMBL/GenBank/DDBJ databases">
        <authorList>
            <person name="McCartney M.A."/>
            <person name="Auch B."/>
            <person name="Kono T."/>
            <person name="Mallez S."/>
            <person name="Becker A."/>
            <person name="Gohl D.M."/>
            <person name="Silverstein K.A.T."/>
            <person name="Koren S."/>
            <person name="Bechman K.B."/>
            <person name="Herman A."/>
            <person name="Abrahante J.E."/>
            <person name="Garbe J."/>
        </authorList>
    </citation>
    <scope>NUCLEOTIDE SEQUENCE</scope>
    <source>
        <strain evidence="2">Duluth1</strain>
        <tissue evidence="2">Whole animal</tissue>
    </source>
</reference>
<comment type="caution">
    <text evidence="2">The sequence shown here is derived from an EMBL/GenBank/DDBJ whole genome shotgun (WGS) entry which is preliminary data.</text>
</comment>
<dbReference type="AlphaFoldDB" id="A0A9D4KF39"/>
<keyword evidence="3" id="KW-1185">Reference proteome</keyword>
<protein>
    <submittedName>
        <fullName evidence="2">Uncharacterized protein</fullName>
    </submittedName>
</protein>
<reference evidence="2" key="1">
    <citation type="journal article" date="2019" name="bioRxiv">
        <title>The Genome of the Zebra Mussel, Dreissena polymorpha: A Resource for Invasive Species Research.</title>
        <authorList>
            <person name="McCartney M.A."/>
            <person name="Auch B."/>
            <person name="Kono T."/>
            <person name="Mallez S."/>
            <person name="Zhang Y."/>
            <person name="Obille A."/>
            <person name="Becker A."/>
            <person name="Abrahante J.E."/>
            <person name="Garbe J."/>
            <person name="Badalamenti J.P."/>
            <person name="Herman A."/>
            <person name="Mangelson H."/>
            <person name="Liachko I."/>
            <person name="Sullivan S."/>
            <person name="Sone E.D."/>
            <person name="Koren S."/>
            <person name="Silverstein K.A.T."/>
            <person name="Beckman K.B."/>
            <person name="Gohl D.M."/>
        </authorList>
    </citation>
    <scope>NUCLEOTIDE SEQUENCE</scope>
    <source>
        <strain evidence="2">Duluth1</strain>
        <tissue evidence="2">Whole animal</tissue>
    </source>
</reference>
<organism evidence="2 3">
    <name type="scientific">Dreissena polymorpha</name>
    <name type="common">Zebra mussel</name>
    <name type="synonym">Mytilus polymorpha</name>
    <dbReference type="NCBI Taxonomy" id="45954"/>
    <lineage>
        <taxon>Eukaryota</taxon>
        <taxon>Metazoa</taxon>
        <taxon>Spiralia</taxon>
        <taxon>Lophotrochozoa</taxon>
        <taxon>Mollusca</taxon>
        <taxon>Bivalvia</taxon>
        <taxon>Autobranchia</taxon>
        <taxon>Heteroconchia</taxon>
        <taxon>Euheterodonta</taxon>
        <taxon>Imparidentia</taxon>
        <taxon>Neoheterodontei</taxon>
        <taxon>Myida</taxon>
        <taxon>Dreissenoidea</taxon>
        <taxon>Dreissenidae</taxon>
        <taxon>Dreissena</taxon>
    </lineage>
</organism>
<evidence type="ECO:0000313" key="2">
    <source>
        <dbReference type="EMBL" id="KAH3838264.1"/>
    </source>
</evidence>
<accession>A0A9D4KF39</accession>
<evidence type="ECO:0000313" key="3">
    <source>
        <dbReference type="Proteomes" id="UP000828390"/>
    </source>
</evidence>
<gene>
    <name evidence="2" type="ORF">DPMN_111672</name>
</gene>
<dbReference type="EMBL" id="JAIWYP010000004">
    <property type="protein sequence ID" value="KAH3838264.1"/>
    <property type="molecule type" value="Genomic_DNA"/>
</dbReference>
<feature type="region of interest" description="Disordered" evidence="1">
    <location>
        <begin position="1"/>
        <end position="29"/>
    </location>
</feature>
<evidence type="ECO:0000256" key="1">
    <source>
        <dbReference type="SAM" id="MobiDB-lite"/>
    </source>
</evidence>
<proteinExistence type="predicted"/>